<accession>A0AA40KNA8</accession>
<gene>
    <name evidence="1" type="ORF">K0M31_004434</name>
</gene>
<sequence>MEKIQHLWNVNQFITKLNCPQSKNLQTFYMEKCKRFSHIELSSQNFGPSVMCQFCGSLWNTMNYSIRILRGKPLSKSVKKIIHSMNNGEKRIPKVQRSLAEKCIKNKMNRLVLKCSVCSKSTKIPFDKPQREKIQKIEIKSIESKAKRKKKRTKDRTAGLNISGISNSNVTEGLKQTNMRKVESTTGTTPTQKIKKLNINRLKHMVNGKKATPRKRMSLHSFLTELC</sequence>
<dbReference type="EMBL" id="JAHYIQ010000013">
    <property type="protein sequence ID" value="KAK1126813.1"/>
    <property type="molecule type" value="Genomic_DNA"/>
</dbReference>
<evidence type="ECO:0000313" key="1">
    <source>
        <dbReference type="EMBL" id="KAK1126813.1"/>
    </source>
</evidence>
<reference evidence="1" key="1">
    <citation type="submission" date="2021-10" db="EMBL/GenBank/DDBJ databases">
        <title>Melipona bicolor Genome sequencing and assembly.</title>
        <authorList>
            <person name="Araujo N.S."/>
            <person name="Arias M.C."/>
        </authorList>
    </citation>
    <scope>NUCLEOTIDE SEQUENCE</scope>
    <source>
        <strain evidence="1">USP_2M_L1-L4_2017</strain>
        <tissue evidence="1">Whole body</tissue>
    </source>
</reference>
<keyword evidence="2" id="KW-1185">Reference proteome</keyword>
<name>A0AA40KNA8_9HYME</name>
<proteinExistence type="predicted"/>
<dbReference type="InterPro" id="IPR029779">
    <property type="entry name" value="Rmp24-like"/>
</dbReference>
<dbReference type="Pfam" id="PF15719">
    <property type="entry name" value="Rmp24-like"/>
    <property type="match status" value="1"/>
</dbReference>
<comment type="caution">
    <text evidence="1">The sequence shown here is derived from an EMBL/GenBank/DDBJ whole genome shotgun (WGS) entry which is preliminary data.</text>
</comment>
<organism evidence="1 2">
    <name type="scientific">Melipona bicolor</name>
    <dbReference type="NCBI Taxonomy" id="60889"/>
    <lineage>
        <taxon>Eukaryota</taxon>
        <taxon>Metazoa</taxon>
        <taxon>Ecdysozoa</taxon>
        <taxon>Arthropoda</taxon>
        <taxon>Hexapoda</taxon>
        <taxon>Insecta</taxon>
        <taxon>Pterygota</taxon>
        <taxon>Neoptera</taxon>
        <taxon>Endopterygota</taxon>
        <taxon>Hymenoptera</taxon>
        <taxon>Apocrita</taxon>
        <taxon>Aculeata</taxon>
        <taxon>Apoidea</taxon>
        <taxon>Anthophila</taxon>
        <taxon>Apidae</taxon>
        <taxon>Melipona</taxon>
    </lineage>
</organism>
<protein>
    <submittedName>
        <fullName evidence="1">Uncharacterized protein</fullName>
    </submittedName>
</protein>
<dbReference type="AlphaFoldDB" id="A0AA40KNA8"/>
<evidence type="ECO:0000313" key="2">
    <source>
        <dbReference type="Proteomes" id="UP001177670"/>
    </source>
</evidence>
<dbReference type="Proteomes" id="UP001177670">
    <property type="component" value="Unassembled WGS sequence"/>
</dbReference>